<dbReference type="EMBL" id="QRLR01000006">
    <property type="protein sequence ID" value="RHJ22106.1"/>
    <property type="molecule type" value="Genomic_DNA"/>
</dbReference>
<reference evidence="2 3" key="1">
    <citation type="submission" date="2018-08" db="EMBL/GenBank/DDBJ databases">
        <title>A genome reference for cultivated species of the human gut microbiota.</title>
        <authorList>
            <person name="Zou Y."/>
            <person name="Xue W."/>
            <person name="Luo G."/>
        </authorList>
    </citation>
    <scope>NUCLEOTIDE SEQUENCE [LARGE SCALE GENOMIC DNA]</scope>
    <source>
        <strain evidence="2 3">AM12-10</strain>
    </source>
</reference>
<protein>
    <submittedName>
        <fullName evidence="2">Uncharacterized protein</fullName>
    </submittedName>
</protein>
<dbReference type="AlphaFoldDB" id="A0A415C301"/>
<accession>A0A415C301</accession>
<name>A0A415C301_BIFBI</name>
<proteinExistence type="predicted"/>
<gene>
    <name evidence="2" type="ORF">DW137_09805</name>
</gene>
<evidence type="ECO:0000313" key="3">
    <source>
        <dbReference type="Proteomes" id="UP000283727"/>
    </source>
</evidence>
<evidence type="ECO:0000256" key="1">
    <source>
        <dbReference type="SAM" id="MobiDB-lite"/>
    </source>
</evidence>
<comment type="caution">
    <text evidence="2">The sequence shown here is derived from an EMBL/GenBank/DDBJ whole genome shotgun (WGS) entry which is preliminary data.</text>
</comment>
<dbReference type="RefSeq" id="WP_117658489.1">
    <property type="nucleotide sequence ID" value="NZ_QRLK01000009.1"/>
</dbReference>
<dbReference type="Proteomes" id="UP000283727">
    <property type="component" value="Unassembled WGS sequence"/>
</dbReference>
<sequence length="184" mass="20322">MPRTAKPWKPLDIAVAQYFADKRLNAVPRPSYRELGAAIEVSHTRVSQVFSQQGAPPSLSEFVGLCHFFRMQSSDVLAELEGNQSDGQTAERLSEHKFVIVTEGGRVVEIRDVPDRENSPDCNHLATSDASDPTGRETPGTLAASLTDEERRELVLRKLKAGDVRLAAHVDPYKHEEMEGGDGR</sequence>
<organism evidence="2 3">
    <name type="scientific">Bifidobacterium bifidum</name>
    <dbReference type="NCBI Taxonomy" id="1681"/>
    <lineage>
        <taxon>Bacteria</taxon>
        <taxon>Bacillati</taxon>
        <taxon>Actinomycetota</taxon>
        <taxon>Actinomycetes</taxon>
        <taxon>Bifidobacteriales</taxon>
        <taxon>Bifidobacteriaceae</taxon>
        <taxon>Bifidobacterium</taxon>
    </lineage>
</organism>
<evidence type="ECO:0000313" key="2">
    <source>
        <dbReference type="EMBL" id="RHJ22106.1"/>
    </source>
</evidence>
<feature type="region of interest" description="Disordered" evidence="1">
    <location>
        <begin position="112"/>
        <end position="148"/>
    </location>
</feature>